<gene>
    <name evidence="2" type="ORF">C1N32_05480</name>
</gene>
<dbReference type="RefSeq" id="WP_102965633.1">
    <property type="nucleotide sequence ID" value="NZ_POSK01000003.1"/>
</dbReference>
<comment type="caution">
    <text evidence="2">The sequence shown here is derived from an EMBL/GenBank/DDBJ whole genome shotgun (WGS) entry which is preliminary data.</text>
</comment>
<dbReference type="InterPro" id="IPR029058">
    <property type="entry name" value="AB_hydrolase_fold"/>
</dbReference>
<evidence type="ECO:0000313" key="3">
    <source>
        <dbReference type="Proteomes" id="UP000236449"/>
    </source>
</evidence>
<sequence length="477" mass="53597">MNIYRRQKGSAGIIFALVLPFIVVITVLAVQLSQRAQVHARALEAVEVASLAIVASPKVSDIANNAYANLLVDSYIIDNDGAIRVNVSHVECLIEDGCSSPFSDYEVSATSNYHSWVSYSSMGLEPQFDIDSVAAARQYQGSPQDIYFIVGFNGSMESWVQDELGNEIVEYNSYRAIADIVDRVNDYHTSTNDNYSRISVIGYSIGGVMTKEFGRTTGDFYGLPYSWGNYKIFSHLTSSNNGTTFTTSGDYWGLRKFLDDIKKLDYVVISSPFDDPIITSQTPIIDDDTTMEQFLNMDRAHEFFFERPNYGANYTALALTNNGLEISSYLTDFRNRFVGYSGGYSAEGVIHAAYKAYKEEDINAEQVFILFEPSIGYSGGDSGSLPLYNSGLCEKLRNEIAQKANREHSERTKVKMMAFYNPFISEPMPGVFYQHNLDSYENCFSEGVYEFDYVDNVYNKIITLINDDNLNKGRLRN</sequence>
<dbReference type="SUPFAM" id="SSF53474">
    <property type="entry name" value="alpha/beta-Hydrolases"/>
    <property type="match status" value="1"/>
</dbReference>
<reference evidence="2 3" key="1">
    <citation type="submission" date="2018-01" db="EMBL/GenBank/DDBJ databases">
        <title>Draft genome sequences of six Vibrio diazotrophicus strains isolated from deep-sea sediments of the Baltic Sea.</title>
        <authorList>
            <person name="Castillo D."/>
            <person name="Vandieken V."/>
            <person name="Chiang O."/>
            <person name="Middelboe M."/>
        </authorList>
    </citation>
    <scope>NUCLEOTIDE SEQUENCE [LARGE SCALE GENOMIC DNA]</scope>
    <source>
        <strain evidence="2 3">60.27F</strain>
    </source>
</reference>
<evidence type="ECO:0000313" key="2">
    <source>
        <dbReference type="EMBL" id="PNI05554.1"/>
    </source>
</evidence>
<proteinExistence type="predicted"/>
<keyword evidence="1" id="KW-1133">Transmembrane helix</keyword>
<keyword evidence="1" id="KW-0812">Transmembrane</keyword>
<protein>
    <submittedName>
        <fullName evidence="2">Uncharacterized protein</fullName>
    </submittedName>
</protein>
<dbReference type="EMBL" id="POSK01000003">
    <property type="protein sequence ID" value="PNI05554.1"/>
    <property type="molecule type" value="Genomic_DNA"/>
</dbReference>
<dbReference type="Proteomes" id="UP000236449">
    <property type="component" value="Unassembled WGS sequence"/>
</dbReference>
<accession>A0A2J8I4Y5</accession>
<dbReference type="OrthoDB" id="5670502at2"/>
<keyword evidence="1" id="KW-0472">Membrane</keyword>
<feature type="transmembrane region" description="Helical" evidence="1">
    <location>
        <begin position="12"/>
        <end position="32"/>
    </location>
</feature>
<dbReference type="AlphaFoldDB" id="A0A2J8I4Y5"/>
<name>A0A2J8I4Y5_VIBDI</name>
<organism evidence="2 3">
    <name type="scientific">Vibrio diazotrophicus</name>
    <dbReference type="NCBI Taxonomy" id="685"/>
    <lineage>
        <taxon>Bacteria</taxon>
        <taxon>Pseudomonadati</taxon>
        <taxon>Pseudomonadota</taxon>
        <taxon>Gammaproteobacteria</taxon>
        <taxon>Vibrionales</taxon>
        <taxon>Vibrionaceae</taxon>
        <taxon>Vibrio</taxon>
    </lineage>
</organism>
<evidence type="ECO:0000256" key="1">
    <source>
        <dbReference type="SAM" id="Phobius"/>
    </source>
</evidence>